<evidence type="ECO:0000313" key="3">
    <source>
        <dbReference type="Proteomes" id="UP000540989"/>
    </source>
</evidence>
<dbReference type="EMBL" id="JACHIP010000001">
    <property type="protein sequence ID" value="MBB5056256.1"/>
    <property type="molecule type" value="Genomic_DNA"/>
</dbReference>
<dbReference type="RefSeq" id="WP_184213922.1">
    <property type="nucleotide sequence ID" value="NZ_JACHIP010000001.1"/>
</dbReference>
<dbReference type="InterPro" id="IPR003594">
    <property type="entry name" value="HATPase_dom"/>
</dbReference>
<protein>
    <submittedName>
        <fullName evidence="2">Serine/threonine-protein kinase RsbT</fullName>
        <ecNumber evidence="2">2.7.11.1</ecNumber>
    </submittedName>
</protein>
<dbReference type="CDD" id="cd16934">
    <property type="entry name" value="HATPase_RsbT-like"/>
    <property type="match status" value="1"/>
</dbReference>
<dbReference type="EC" id="2.7.11.1" evidence="2"/>
<name>A0A7W7ZAC4_9BACT</name>
<evidence type="ECO:0000313" key="2">
    <source>
        <dbReference type="EMBL" id="MBB5056256.1"/>
    </source>
</evidence>
<keyword evidence="3" id="KW-1185">Reference proteome</keyword>
<organism evidence="2 3">
    <name type="scientific">Granulicella aggregans</name>
    <dbReference type="NCBI Taxonomy" id="474949"/>
    <lineage>
        <taxon>Bacteria</taxon>
        <taxon>Pseudomonadati</taxon>
        <taxon>Acidobacteriota</taxon>
        <taxon>Terriglobia</taxon>
        <taxon>Terriglobales</taxon>
        <taxon>Acidobacteriaceae</taxon>
        <taxon>Granulicella</taxon>
    </lineage>
</organism>
<dbReference type="Gene3D" id="3.30.565.10">
    <property type="entry name" value="Histidine kinase-like ATPase, C-terminal domain"/>
    <property type="match status" value="1"/>
</dbReference>
<reference evidence="2 3" key="1">
    <citation type="submission" date="2020-08" db="EMBL/GenBank/DDBJ databases">
        <title>Genomic Encyclopedia of Type Strains, Phase IV (KMG-V): Genome sequencing to study the core and pangenomes of soil and plant-associated prokaryotes.</title>
        <authorList>
            <person name="Whitman W."/>
        </authorList>
    </citation>
    <scope>NUCLEOTIDE SEQUENCE [LARGE SCALE GENOMIC DNA]</scope>
    <source>
        <strain evidence="2 3">M8UP14</strain>
    </source>
</reference>
<gene>
    <name evidence="2" type="ORF">HDF16_000925</name>
</gene>
<dbReference type="SUPFAM" id="SSF55874">
    <property type="entry name" value="ATPase domain of HSP90 chaperone/DNA topoisomerase II/histidine kinase"/>
    <property type="match status" value="1"/>
</dbReference>
<dbReference type="GO" id="GO:0004674">
    <property type="term" value="F:protein serine/threonine kinase activity"/>
    <property type="evidence" value="ECO:0007669"/>
    <property type="project" value="UniProtKB-EC"/>
</dbReference>
<accession>A0A7W7ZAC4</accession>
<feature type="domain" description="Histidine kinase/HSP90-like ATPase" evidence="1">
    <location>
        <begin position="36"/>
        <end position="129"/>
    </location>
</feature>
<proteinExistence type="predicted"/>
<dbReference type="Proteomes" id="UP000540989">
    <property type="component" value="Unassembled WGS sequence"/>
</dbReference>
<dbReference type="AlphaFoldDB" id="A0A7W7ZAC4"/>
<sequence>MALKRETYRIDVSNDVVRVRQVARSWAAELKFSLVDQTKFVTATSELARNTLEHGGGGTMTAEIVENGTKKGIRLIFDDQGPGIANIELALRDGYTSAGGMGLGLSGSKRLVNEFEINSEPGRGTTVTIIRWK</sequence>
<keyword evidence="2" id="KW-0418">Kinase</keyword>
<keyword evidence="2" id="KW-0808">Transferase</keyword>
<dbReference type="Pfam" id="PF02518">
    <property type="entry name" value="HATPase_c"/>
    <property type="match status" value="1"/>
</dbReference>
<evidence type="ECO:0000259" key="1">
    <source>
        <dbReference type="Pfam" id="PF02518"/>
    </source>
</evidence>
<dbReference type="InterPro" id="IPR036890">
    <property type="entry name" value="HATPase_C_sf"/>
</dbReference>
<comment type="caution">
    <text evidence="2">The sequence shown here is derived from an EMBL/GenBank/DDBJ whole genome shotgun (WGS) entry which is preliminary data.</text>
</comment>